<sequence length="82" mass="8516">MILEALRSACQHHGVPDLDEGIDAYIAAGTLSAGDRAVLDGIAHMGSGHILNYLRGRVGTQALQVAYIAYREGIGGGPISRG</sequence>
<dbReference type="Proteomes" id="UP001059617">
    <property type="component" value="Chromosome"/>
</dbReference>
<dbReference type="EMBL" id="CP073720">
    <property type="protein sequence ID" value="UWP85893.1"/>
    <property type="molecule type" value="Genomic_DNA"/>
</dbReference>
<proteinExistence type="predicted"/>
<organism evidence="1 2">
    <name type="scientific">Dactylosporangium fulvum</name>
    <dbReference type="NCBI Taxonomy" id="53359"/>
    <lineage>
        <taxon>Bacteria</taxon>
        <taxon>Bacillati</taxon>
        <taxon>Actinomycetota</taxon>
        <taxon>Actinomycetes</taxon>
        <taxon>Micromonosporales</taxon>
        <taxon>Micromonosporaceae</taxon>
        <taxon>Dactylosporangium</taxon>
    </lineage>
</organism>
<evidence type="ECO:0000313" key="2">
    <source>
        <dbReference type="Proteomes" id="UP001059617"/>
    </source>
</evidence>
<evidence type="ECO:0000313" key="1">
    <source>
        <dbReference type="EMBL" id="UWP85893.1"/>
    </source>
</evidence>
<protein>
    <submittedName>
        <fullName evidence="1">Uncharacterized protein</fullName>
    </submittedName>
</protein>
<gene>
    <name evidence="1" type="ORF">Dfulv_17240</name>
</gene>
<reference evidence="1" key="1">
    <citation type="submission" date="2021-04" db="EMBL/GenBank/DDBJ databases">
        <authorList>
            <person name="Hartkoorn R.C."/>
            <person name="Beaudoing E."/>
            <person name="Hot D."/>
        </authorList>
    </citation>
    <scope>NUCLEOTIDE SEQUENCE</scope>
    <source>
        <strain evidence="1">NRRL B-16292</strain>
    </source>
</reference>
<keyword evidence="2" id="KW-1185">Reference proteome</keyword>
<accession>A0ABY5W795</accession>
<reference evidence="1" key="2">
    <citation type="submission" date="2022-09" db="EMBL/GenBank/DDBJ databases">
        <title>Biosynthetic gene clusters of Dactylosporangioum fulvum.</title>
        <authorList>
            <person name="Caradec T."/>
        </authorList>
    </citation>
    <scope>NUCLEOTIDE SEQUENCE</scope>
    <source>
        <strain evidence="1">NRRL B-16292</strain>
    </source>
</reference>
<dbReference type="RefSeq" id="WP_259864262.1">
    <property type="nucleotide sequence ID" value="NZ_BAAAST010000293.1"/>
</dbReference>
<name>A0ABY5W795_9ACTN</name>